<reference evidence="1 2" key="1">
    <citation type="submission" date="2019-02" db="EMBL/GenBank/DDBJ databases">
        <title>Comparative genomic analysis of the Hafnia genus genomes.</title>
        <authorList>
            <person name="Zhiqiu Y."/>
            <person name="Chao Y."/>
            <person name="Yuhui D."/>
            <person name="Di H."/>
            <person name="Bin L."/>
        </authorList>
    </citation>
    <scope>NUCLEOTIDE SEQUENCE [LARGE SCALE GENOMIC DNA]</scope>
    <source>
        <strain evidence="1 2">PCM_1210</strain>
    </source>
</reference>
<evidence type="ECO:0000313" key="1">
    <source>
        <dbReference type="EMBL" id="TBL66636.1"/>
    </source>
</evidence>
<sequence>MPTIYQTREGDMLDAICAAHYGWPNLEEAVVQVLDANPGLADLGAVYDAGVMITLPDLDTPVAASPLKLWD</sequence>
<protein>
    <submittedName>
        <fullName evidence="1">Phage tail protein</fullName>
    </submittedName>
</protein>
<dbReference type="AlphaFoldDB" id="A0ABD7Q4Z7"/>
<gene>
    <name evidence="1" type="ORF">EYY96_16805</name>
</gene>
<dbReference type="Proteomes" id="UP000291600">
    <property type="component" value="Unassembled WGS sequence"/>
</dbReference>
<comment type="caution">
    <text evidence="1">The sequence shown here is derived from an EMBL/GenBank/DDBJ whole genome shotgun (WGS) entry which is preliminary data.</text>
</comment>
<organism evidence="1 2">
    <name type="scientific">Hafnia alvei</name>
    <dbReference type="NCBI Taxonomy" id="569"/>
    <lineage>
        <taxon>Bacteria</taxon>
        <taxon>Pseudomonadati</taxon>
        <taxon>Pseudomonadota</taxon>
        <taxon>Gammaproteobacteria</taxon>
        <taxon>Enterobacterales</taxon>
        <taxon>Hafniaceae</taxon>
        <taxon>Hafnia</taxon>
    </lineage>
</organism>
<name>A0ABD7Q4Z7_HAFAL</name>
<dbReference type="InterPro" id="IPR008861">
    <property type="entry name" value="GpX-like"/>
</dbReference>
<evidence type="ECO:0000313" key="2">
    <source>
        <dbReference type="Proteomes" id="UP000291600"/>
    </source>
</evidence>
<dbReference type="RefSeq" id="WP_130971331.1">
    <property type="nucleotide sequence ID" value="NZ_SITJ01000076.1"/>
</dbReference>
<dbReference type="Pfam" id="PF05489">
    <property type="entry name" value="Phage_tail_X"/>
    <property type="match status" value="1"/>
</dbReference>
<proteinExistence type="predicted"/>
<accession>A0ABD7Q4Z7</accession>
<dbReference type="EMBL" id="SITJ01000076">
    <property type="protein sequence ID" value="TBL66636.1"/>
    <property type="molecule type" value="Genomic_DNA"/>
</dbReference>